<organism evidence="1 2">
    <name type="scientific">Flavobacterium akiainvivens</name>
    <dbReference type="NCBI Taxonomy" id="1202724"/>
    <lineage>
        <taxon>Bacteria</taxon>
        <taxon>Pseudomonadati</taxon>
        <taxon>Bacteroidota</taxon>
        <taxon>Flavobacteriia</taxon>
        <taxon>Flavobacteriales</taxon>
        <taxon>Flavobacteriaceae</taxon>
        <taxon>Flavobacterium</taxon>
    </lineage>
</organism>
<comment type="caution">
    <text evidence="1">The sequence shown here is derived from an EMBL/GenBank/DDBJ whole genome shotgun (WGS) entry which is preliminary data.</text>
</comment>
<dbReference type="STRING" id="1202724.AM493_00505"/>
<reference evidence="1 2" key="1">
    <citation type="submission" date="2015-08" db="EMBL/GenBank/DDBJ databases">
        <title>Whole genome sequence of Flavobacterium akiainvivens IK-1T, from decaying Wikstroemia oahuensis, an endemic Hawaiian shrub.</title>
        <authorList>
            <person name="Wan X."/>
            <person name="Hou S."/>
            <person name="Saito J."/>
            <person name="Donachie S."/>
        </authorList>
    </citation>
    <scope>NUCLEOTIDE SEQUENCE [LARGE SCALE GENOMIC DNA]</scope>
    <source>
        <strain evidence="1 2">IK-1</strain>
    </source>
</reference>
<evidence type="ECO:0000313" key="2">
    <source>
        <dbReference type="Proteomes" id="UP000037755"/>
    </source>
</evidence>
<dbReference type="Proteomes" id="UP000037755">
    <property type="component" value="Unassembled WGS sequence"/>
</dbReference>
<protein>
    <submittedName>
        <fullName evidence="1">Uncharacterized protein</fullName>
    </submittedName>
</protein>
<dbReference type="RefSeq" id="WP_054410020.1">
    <property type="nucleotide sequence ID" value="NZ_FOYA01000012.1"/>
</dbReference>
<sequence length="80" mass="9305">MDLEARKISFVQEFLRLQNEDVITALENFLHKRKAELADENMSPMSVEQLNIETDLSIKDAQEGRIIKASSLKDKIKKWD</sequence>
<keyword evidence="2" id="KW-1185">Reference proteome</keyword>
<dbReference type="AlphaFoldDB" id="A0A0M8MG33"/>
<dbReference type="PATRIC" id="fig|1202724.3.peg.95"/>
<dbReference type="OrthoDB" id="773198at2"/>
<name>A0A0M8MG33_9FLAO</name>
<evidence type="ECO:0000313" key="1">
    <source>
        <dbReference type="EMBL" id="KOS08144.1"/>
    </source>
</evidence>
<dbReference type="EMBL" id="LIYD01000005">
    <property type="protein sequence ID" value="KOS08144.1"/>
    <property type="molecule type" value="Genomic_DNA"/>
</dbReference>
<proteinExistence type="predicted"/>
<gene>
    <name evidence="1" type="ORF">AM493_00505</name>
</gene>
<accession>A0A0M8MG33</accession>